<gene>
    <name evidence="2" type="ORF">FGIG_12080</name>
</gene>
<name>A0A504Y1K9_FASGI</name>
<dbReference type="PANTHER" id="PTHR11412">
    <property type="entry name" value="MACROGLOBULIN / COMPLEMENT"/>
    <property type="match status" value="1"/>
</dbReference>
<reference evidence="2 3" key="1">
    <citation type="submission" date="2019-04" db="EMBL/GenBank/DDBJ databases">
        <title>Annotation for the trematode Fasciola gigantica.</title>
        <authorList>
            <person name="Choi Y.-J."/>
        </authorList>
    </citation>
    <scope>NUCLEOTIDE SEQUENCE [LARGE SCALE GENOMIC DNA]</scope>
    <source>
        <strain evidence="2">Uganda_cow_1</strain>
    </source>
</reference>
<protein>
    <submittedName>
        <fullName evidence="2">Uncharacterized protein</fullName>
    </submittedName>
</protein>
<dbReference type="InterPro" id="IPR050473">
    <property type="entry name" value="A2M/Complement_sys"/>
</dbReference>
<keyword evidence="1" id="KW-0732">Signal</keyword>
<dbReference type="Proteomes" id="UP000316759">
    <property type="component" value="Unassembled WGS sequence"/>
</dbReference>
<feature type="signal peptide" evidence="1">
    <location>
        <begin position="1"/>
        <end position="22"/>
    </location>
</feature>
<evidence type="ECO:0000313" key="2">
    <source>
        <dbReference type="EMBL" id="TPP55342.1"/>
    </source>
</evidence>
<sequence>MKLYTCALFTIILVGLFIEGHAQQQQGYQLEPLTSYIILAPNRIRANELVQVTVSIFRLLYEQLTIRLSIKINNDEIISAVEIFKSPGTRIMQLKVIQYEITIIYTFFLPGIIELDFPLSDIVQEGDWTIRAQHERFASERKFKVVEYWRPLWDVNVTLPLRIMDNELALYGLVMANYTSGKAVNGNATALIQVREAGSKRWTSPPRAQLTRELLALEGFGTVLITLEELRLAIAGGSGTVTSLANTEVWINVTYYSWWEKASRQGWAYTQIFSSNPLIKFLGGLVRPFKPNLYFTAYLVVYMPDGSMVRFTGNRRVSLSFYCNENTFINDVSLVVPDDGLIVYTYRPSGENCIIYRLQAHYLDETSRVLSSAEQRIFRFHSYSNTFLQLSTSTLQARVSLVEKLGVLTQYDIMCVLFINQVFLTVQWSDDGNHKL</sequence>
<dbReference type="PANTHER" id="PTHR11412:SF146">
    <property type="entry name" value="CD109 ANTIGEN"/>
    <property type="match status" value="1"/>
</dbReference>
<feature type="chain" id="PRO_5021288600" evidence="1">
    <location>
        <begin position="23"/>
        <end position="436"/>
    </location>
</feature>
<dbReference type="Gene3D" id="2.60.40.1930">
    <property type="match status" value="1"/>
</dbReference>
<dbReference type="STRING" id="46835.A0A504Y1K9"/>
<comment type="caution">
    <text evidence="2">The sequence shown here is derived from an EMBL/GenBank/DDBJ whole genome shotgun (WGS) entry which is preliminary data.</text>
</comment>
<evidence type="ECO:0000313" key="3">
    <source>
        <dbReference type="Proteomes" id="UP000316759"/>
    </source>
</evidence>
<evidence type="ECO:0000256" key="1">
    <source>
        <dbReference type="SAM" id="SignalP"/>
    </source>
</evidence>
<accession>A0A504Y1K9</accession>
<organism evidence="2 3">
    <name type="scientific">Fasciola gigantica</name>
    <name type="common">Giant liver fluke</name>
    <dbReference type="NCBI Taxonomy" id="46835"/>
    <lineage>
        <taxon>Eukaryota</taxon>
        <taxon>Metazoa</taxon>
        <taxon>Spiralia</taxon>
        <taxon>Lophotrochozoa</taxon>
        <taxon>Platyhelminthes</taxon>
        <taxon>Trematoda</taxon>
        <taxon>Digenea</taxon>
        <taxon>Plagiorchiida</taxon>
        <taxon>Echinostomata</taxon>
        <taxon>Echinostomatoidea</taxon>
        <taxon>Fasciolidae</taxon>
        <taxon>Fasciola</taxon>
    </lineage>
</organism>
<proteinExistence type="predicted"/>
<dbReference type="EMBL" id="SUNJ01015492">
    <property type="protein sequence ID" value="TPP55342.1"/>
    <property type="molecule type" value="Genomic_DNA"/>
</dbReference>
<dbReference type="AlphaFoldDB" id="A0A504Y1K9"/>
<keyword evidence="3" id="KW-1185">Reference proteome</keyword>
<dbReference type="OrthoDB" id="6359008at2759"/>